<evidence type="ECO:0000259" key="2">
    <source>
        <dbReference type="SMART" id="SM00343"/>
    </source>
</evidence>
<name>A0A7J0GTQ2_9ERIC</name>
<organism evidence="3 4">
    <name type="scientific">Actinidia rufa</name>
    <dbReference type="NCBI Taxonomy" id="165716"/>
    <lineage>
        <taxon>Eukaryota</taxon>
        <taxon>Viridiplantae</taxon>
        <taxon>Streptophyta</taxon>
        <taxon>Embryophyta</taxon>
        <taxon>Tracheophyta</taxon>
        <taxon>Spermatophyta</taxon>
        <taxon>Magnoliopsida</taxon>
        <taxon>eudicotyledons</taxon>
        <taxon>Gunneridae</taxon>
        <taxon>Pentapetalae</taxon>
        <taxon>asterids</taxon>
        <taxon>Ericales</taxon>
        <taxon>Actinidiaceae</taxon>
        <taxon>Actinidia</taxon>
    </lineage>
</organism>
<sequence length="289" mass="30984">MTSSCDVACDISPSLYDIIRVTSALASCDVSLCTVTPIIITLDGPNYILWSQAKSNFLKGRKLWRYVTGDIKALTQGVTEMPTEFIVRLEDWDNRDRKLGSLSVLSCLRYILYGTSWLSLSPSGYVLAISKLLSEETRLSLVSTSHVDTVFATPGFRGCGSSSGSRDFSASSSQSSSGSASRPNECTFCHATDHRMLTCPSWVCKNCHQRGPGHYRSDCPNNPTRRDTRPQSTAATAGVSSTTAASPTLIDVSDLLALVQQILSASGNPSTALSASTGSADGSDSWDRP</sequence>
<evidence type="ECO:0000313" key="3">
    <source>
        <dbReference type="EMBL" id="GFZ14162.1"/>
    </source>
</evidence>
<protein>
    <recommendedName>
        <fullName evidence="2">CCHC-type domain-containing protein</fullName>
    </recommendedName>
</protein>
<feature type="region of interest" description="Disordered" evidence="1">
    <location>
        <begin position="158"/>
        <end position="183"/>
    </location>
</feature>
<accession>A0A7J0GTQ2</accession>
<dbReference type="OrthoDB" id="1706811at2759"/>
<feature type="compositionally biased region" description="Low complexity" evidence="1">
    <location>
        <begin position="232"/>
        <end position="243"/>
    </location>
</feature>
<dbReference type="SMART" id="SM00343">
    <property type="entry name" value="ZnF_C2HC"/>
    <property type="match status" value="2"/>
</dbReference>
<feature type="domain" description="CCHC-type" evidence="2">
    <location>
        <begin position="185"/>
        <end position="201"/>
    </location>
</feature>
<dbReference type="AlphaFoldDB" id="A0A7J0GTQ2"/>
<proteinExistence type="predicted"/>
<keyword evidence="4" id="KW-1185">Reference proteome</keyword>
<reference evidence="3 4" key="1">
    <citation type="submission" date="2019-07" db="EMBL/GenBank/DDBJ databases">
        <title>De Novo Assembly of kiwifruit Actinidia rufa.</title>
        <authorList>
            <person name="Sugita-Konishi S."/>
            <person name="Sato K."/>
            <person name="Mori E."/>
            <person name="Abe Y."/>
            <person name="Kisaki G."/>
            <person name="Hamano K."/>
            <person name="Suezawa K."/>
            <person name="Otani M."/>
            <person name="Fukuda T."/>
            <person name="Manabe T."/>
            <person name="Gomi K."/>
            <person name="Tabuchi M."/>
            <person name="Akimitsu K."/>
            <person name="Kataoka I."/>
        </authorList>
    </citation>
    <scope>NUCLEOTIDE SEQUENCE [LARGE SCALE GENOMIC DNA]</scope>
    <source>
        <strain evidence="4">cv. Fuchu</strain>
    </source>
</reference>
<feature type="compositionally biased region" description="Low complexity" evidence="1">
    <location>
        <begin position="158"/>
        <end position="181"/>
    </location>
</feature>
<feature type="region of interest" description="Disordered" evidence="1">
    <location>
        <begin position="266"/>
        <end position="289"/>
    </location>
</feature>
<gene>
    <name evidence="3" type="ORF">Acr_24g0003520</name>
</gene>
<evidence type="ECO:0000313" key="4">
    <source>
        <dbReference type="Proteomes" id="UP000585474"/>
    </source>
</evidence>
<dbReference type="EMBL" id="BJWL01000024">
    <property type="protein sequence ID" value="GFZ14162.1"/>
    <property type="molecule type" value="Genomic_DNA"/>
</dbReference>
<comment type="caution">
    <text evidence="3">The sequence shown here is derived from an EMBL/GenBank/DDBJ whole genome shotgun (WGS) entry which is preliminary data.</text>
</comment>
<dbReference type="Gene3D" id="4.10.60.10">
    <property type="entry name" value="Zinc finger, CCHC-type"/>
    <property type="match status" value="1"/>
</dbReference>
<dbReference type="GO" id="GO:0008270">
    <property type="term" value="F:zinc ion binding"/>
    <property type="evidence" value="ECO:0007669"/>
    <property type="project" value="InterPro"/>
</dbReference>
<evidence type="ECO:0000256" key="1">
    <source>
        <dbReference type="SAM" id="MobiDB-lite"/>
    </source>
</evidence>
<dbReference type="InterPro" id="IPR001878">
    <property type="entry name" value="Znf_CCHC"/>
</dbReference>
<feature type="domain" description="CCHC-type" evidence="2">
    <location>
        <begin position="203"/>
        <end position="221"/>
    </location>
</feature>
<dbReference type="Proteomes" id="UP000585474">
    <property type="component" value="Unassembled WGS sequence"/>
</dbReference>
<feature type="compositionally biased region" description="Low complexity" evidence="1">
    <location>
        <begin position="270"/>
        <end position="283"/>
    </location>
</feature>
<feature type="region of interest" description="Disordered" evidence="1">
    <location>
        <begin position="214"/>
        <end position="243"/>
    </location>
</feature>
<dbReference type="GO" id="GO:0003676">
    <property type="term" value="F:nucleic acid binding"/>
    <property type="evidence" value="ECO:0007669"/>
    <property type="project" value="InterPro"/>
</dbReference>